<evidence type="ECO:0000256" key="1">
    <source>
        <dbReference type="SAM" id="Phobius"/>
    </source>
</evidence>
<feature type="transmembrane region" description="Helical" evidence="1">
    <location>
        <begin position="88"/>
        <end position="111"/>
    </location>
</feature>
<feature type="transmembrane region" description="Helical" evidence="1">
    <location>
        <begin position="44"/>
        <end position="67"/>
    </location>
</feature>
<accession>A0A558DJF4</accession>
<reference evidence="2 3" key="2">
    <citation type="submission" date="2019-08" db="EMBL/GenBank/DDBJ databases">
        <title>Amycolatopsis acidicola sp. nov., isolated from peat swamp forest soil.</title>
        <authorList>
            <person name="Srisuk N."/>
        </authorList>
    </citation>
    <scope>NUCLEOTIDE SEQUENCE [LARGE SCALE GENOMIC DNA]</scope>
    <source>
        <strain evidence="2 3">TBRC 6029</strain>
    </source>
</reference>
<dbReference type="Proteomes" id="UP000320011">
    <property type="component" value="Unassembled WGS sequence"/>
</dbReference>
<gene>
    <name evidence="2" type="ORF">FNH05_03460</name>
</gene>
<feature type="transmembrane region" description="Helical" evidence="1">
    <location>
        <begin position="12"/>
        <end position="32"/>
    </location>
</feature>
<dbReference type="RefSeq" id="WP_144585791.1">
    <property type="nucleotide sequence ID" value="NZ_VJWX01000017.1"/>
</dbReference>
<keyword evidence="1" id="KW-1133">Transmembrane helix</keyword>
<protein>
    <recommendedName>
        <fullName evidence="4">ABC transporter permease</fullName>
    </recommendedName>
</protein>
<evidence type="ECO:0000313" key="3">
    <source>
        <dbReference type="Proteomes" id="UP000320011"/>
    </source>
</evidence>
<feature type="transmembrane region" description="Helical" evidence="1">
    <location>
        <begin position="156"/>
        <end position="177"/>
    </location>
</feature>
<feature type="transmembrane region" description="Helical" evidence="1">
    <location>
        <begin position="204"/>
        <end position="224"/>
    </location>
</feature>
<sequence>MRTYLAELLRSANRATAALVVLCLAAVTFTTLNSGAQHPDEPLIGFQQAAILIATLLMGRAAVVGAGDFSGGTIRPWLIAAPSRGPAFLGKMAASVTVALGFSVLVAIASYATNAVLGKGASFGALAAATGFLAITCAAFTLFGHAVGVLTRSIPVALTITLAWVLPAEHLLANYPAAVPWLPGMLLDGLNQGQLPPGGTTGSVLIHALLPFVVLEAVALVFFARRDVNS</sequence>
<proteinExistence type="predicted"/>
<dbReference type="AlphaFoldDB" id="A0A558DJF4"/>
<feature type="transmembrane region" description="Helical" evidence="1">
    <location>
        <begin position="123"/>
        <end position="144"/>
    </location>
</feature>
<evidence type="ECO:0008006" key="4">
    <source>
        <dbReference type="Google" id="ProtNLM"/>
    </source>
</evidence>
<evidence type="ECO:0000313" key="2">
    <source>
        <dbReference type="EMBL" id="TVT61145.1"/>
    </source>
</evidence>
<organism evidence="2 3">
    <name type="scientific">Amycolatopsis rhizosphaerae</name>
    <dbReference type="NCBI Taxonomy" id="2053003"/>
    <lineage>
        <taxon>Bacteria</taxon>
        <taxon>Bacillati</taxon>
        <taxon>Actinomycetota</taxon>
        <taxon>Actinomycetes</taxon>
        <taxon>Pseudonocardiales</taxon>
        <taxon>Pseudonocardiaceae</taxon>
        <taxon>Amycolatopsis</taxon>
    </lineage>
</organism>
<comment type="caution">
    <text evidence="2">The sequence shown here is derived from an EMBL/GenBank/DDBJ whole genome shotgun (WGS) entry which is preliminary data.</text>
</comment>
<reference evidence="2 3" key="1">
    <citation type="submission" date="2019-07" db="EMBL/GenBank/DDBJ databases">
        <authorList>
            <person name="Duangmal K."/>
            <person name="Teo W.F.A."/>
        </authorList>
    </citation>
    <scope>NUCLEOTIDE SEQUENCE [LARGE SCALE GENOMIC DNA]</scope>
    <source>
        <strain evidence="2 3">TBRC 6029</strain>
    </source>
</reference>
<name>A0A558DJF4_9PSEU</name>
<dbReference type="EMBL" id="VJWX01000017">
    <property type="protein sequence ID" value="TVT61145.1"/>
    <property type="molecule type" value="Genomic_DNA"/>
</dbReference>
<keyword evidence="1" id="KW-0472">Membrane</keyword>
<keyword evidence="1" id="KW-0812">Transmembrane</keyword>
<dbReference type="OrthoDB" id="5188583at2"/>
<keyword evidence="3" id="KW-1185">Reference proteome</keyword>